<dbReference type="Gene3D" id="2.60.120.200">
    <property type="match status" value="3"/>
</dbReference>
<feature type="compositionally biased region" description="Polar residues" evidence="4">
    <location>
        <begin position="404"/>
        <end position="426"/>
    </location>
</feature>
<keyword evidence="2" id="KW-0245">EGF-like domain</keyword>
<feature type="domain" description="MAM" evidence="7">
    <location>
        <begin position="79"/>
        <end position="229"/>
    </location>
</feature>
<name>A0A6M2CGN6_RHIMP</name>
<dbReference type="SMART" id="SM00137">
    <property type="entry name" value="MAM"/>
    <property type="match status" value="2"/>
</dbReference>
<dbReference type="PROSITE" id="PS01186">
    <property type="entry name" value="EGF_2"/>
    <property type="match status" value="1"/>
</dbReference>
<dbReference type="AlphaFoldDB" id="A0A6M2CGN6"/>
<protein>
    <submittedName>
        <fullName evidence="8">Putative mam and ldl-receptor class a domain-containing protein</fullName>
    </submittedName>
</protein>
<dbReference type="VEuPathDB" id="VectorBase:LOC119169732"/>
<feature type="domain" description="MAM" evidence="7">
    <location>
        <begin position="231"/>
        <end position="391"/>
    </location>
</feature>
<dbReference type="InterPro" id="IPR000998">
    <property type="entry name" value="MAM_dom"/>
</dbReference>
<dbReference type="CDD" id="cd06263">
    <property type="entry name" value="MAM"/>
    <property type="match status" value="2"/>
</dbReference>
<feature type="disulfide bond" evidence="2">
    <location>
        <begin position="556"/>
        <end position="565"/>
    </location>
</feature>
<dbReference type="PROSITE" id="PS50060">
    <property type="entry name" value="MAM_2"/>
    <property type="match status" value="3"/>
</dbReference>
<keyword evidence="5" id="KW-0812">Transmembrane</keyword>
<dbReference type="GO" id="GO:0016020">
    <property type="term" value="C:membrane"/>
    <property type="evidence" value="ECO:0007669"/>
    <property type="project" value="InterPro"/>
</dbReference>
<keyword evidence="1 2" id="KW-1015">Disulfide bond</keyword>
<evidence type="ECO:0000313" key="8">
    <source>
        <dbReference type="EMBL" id="NOV32848.1"/>
    </source>
</evidence>
<dbReference type="PROSITE" id="PS50026">
    <property type="entry name" value="EGF_3"/>
    <property type="match status" value="1"/>
</dbReference>
<dbReference type="SUPFAM" id="SSF57424">
    <property type="entry name" value="LDL receptor-like module"/>
    <property type="match status" value="2"/>
</dbReference>
<evidence type="ECO:0000259" key="7">
    <source>
        <dbReference type="PROSITE" id="PS50060"/>
    </source>
</evidence>
<feature type="domain" description="MAM" evidence="7">
    <location>
        <begin position="1"/>
        <end position="77"/>
    </location>
</feature>
<dbReference type="CDD" id="cd00112">
    <property type="entry name" value="LDLa"/>
    <property type="match status" value="2"/>
</dbReference>
<keyword evidence="5" id="KW-1133">Transmembrane helix</keyword>
<dbReference type="Gene3D" id="4.10.400.10">
    <property type="entry name" value="Low-density Lipoprotein Receptor"/>
    <property type="match status" value="2"/>
</dbReference>
<dbReference type="SUPFAM" id="SSF57196">
    <property type="entry name" value="EGF/Laminin"/>
    <property type="match status" value="1"/>
</dbReference>
<proteinExistence type="predicted"/>
<dbReference type="Pfam" id="PF00629">
    <property type="entry name" value="MAM"/>
    <property type="match status" value="3"/>
</dbReference>
<evidence type="ECO:0000256" key="4">
    <source>
        <dbReference type="SAM" id="MobiDB-lite"/>
    </source>
</evidence>
<sequence length="640" mass="70146">MWHPNSGELNLLQRAHTNSTSLIWRRVGPQGKEWRLGVVQLYSDEPHQLVIEAVLKPNIPGVVAIDLFTLKDGPCDTKKVCTFESGRCGWQFHNWELTKSNTVALPLVDHTTLTPSGSFALVKSPGGRMVSPQGWFDTTQNKCLRFWFFLTGTGSETLNVSQVRNKNHEESLWFQTAKDTPLKLWYSAAVNLSGHQGDVFTVFDGETSGDPGTAVAVDDIALGDTPCPTAGSCSFEEDMCNWYNSRALAYAQWYRHKGYTVSRLSRLEKDHTLGTKDGYYLLLDAEDQAAVQLGVLQSQVLALGPLACFQLYYYMEKEKAWLNVTFVEGSGSPSGTHTTVRSTSSPKWTLLSVQWDDLSDTFWVVITATAGKFVGNVAIDDIYVRSGKCVTASEATTSSAASSDVPQQASTEQTTSPPNTEESTILTKDVTEKGVTEPGTLLTTNPSPECPRDEFSCRDGATCIPALLRCDGISDCPNGLDERCSVKGIDICTKDQFYCPTKYPAACLPRVLLCDGHEDCFGGADESLCGVCPELFCQNNGVCSWTENKRSPVCKCTDGYAGTRCQVLRKTAQKENEESLKVSGRTGAIVAGILVVLAIGLTGAMIAVILLRRRRRKQTSEALLHRAVYDASSERTEFLD</sequence>
<accession>A0A6M2CGN6</accession>
<dbReference type="VEuPathDB" id="VectorBase:LOC119170705"/>
<dbReference type="InterPro" id="IPR002172">
    <property type="entry name" value="LDrepeatLR_classA_rpt"/>
</dbReference>
<comment type="caution">
    <text evidence="2">Lacks conserved residue(s) required for the propagation of feature annotation.</text>
</comment>
<feature type="domain" description="EGF-like" evidence="6">
    <location>
        <begin position="530"/>
        <end position="566"/>
    </location>
</feature>
<evidence type="ECO:0000256" key="2">
    <source>
        <dbReference type="PROSITE-ProRule" id="PRU00076"/>
    </source>
</evidence>
<dbReference type="PANTHER" id="PTHR23282">
    <property type="entry name" value="APICAL ENDOSOMAL GLYCOPROTEIN PRECURSOR"/>
    <property type="match status" value="1"/>
</dbReference>
<dbReference type="PRINTS" id="PR00261">
    <property type="entry name" value="LDLRECEPTOR"/>
</dbReference>
<dbReference type="PANTHER" id="PTHR23282:SF101">
    <property type="entry name" value="MAM DOMAIN-CONTAINING PROTEIN"/>
    <property type="match status" value="1"/>
</dbReference>
<dbReference type="SUPFAM" id="SSF49899">
    <property type="entry name" value="Concanavalin A-like lectins/glucanases"/>
    <property type="match status" value="3"/>
</dbReference>
<feature type="disulfide bond" evidence="3">
    <location>
        <begin position="514"/>
        <end position="529"/>
    </location>
</feature>
<dbReference type="CDD" id="cd00054">
    <property type="entry name" value="EGF_CA"/>
    <property type="match status" value="1"/>
</dbReference>
<evidence type="ECO:0000256" key="3">
    <source>
        <dbReference type="PROSITE-ProRule" id="PRU00124"/>
    </source>
</evidence>
<dbReference type="InterPro" id="IPR051560">
    <property type="entry name" value="MAM_domain-containing"/>
</dbReference>
<evidence type="ECO:0000256" key="5">
    <source>
        <dbReference type="SAM" id="Phobius"/>
    </source>
</evidence>
<dbReference type="EMBL" id="GHWJ01000111">
    <property type="protein sequence ID" value="NOV32848.1"/>
    <property type="molecule type" value="Transcribed_RNA"/>
</dbReference>
<dbReference type="InterPro" id="IPR013320">
    <property type="entry name" value="ConA-like_dom_sf"/>
</dbReference>
<dbReference type="SMART" id="SM00192">
    <property type="entry name" value="LDLa"/>
    <property type="match status" value="2"/>
</dbReference>
<keyword evidence="5" id="KW-0472">Membrane</keyword>
<feature type="region of interest" description="Disordered" evidence="4">
    <location>
        <begin position="400"/>
        <end position="426"/>
    </location>
</feature>
<dbReference type="Gene3D" id="2.10.25.10">
    <property type="entry name" value="Laminin"/>
    <property type="match status" value="1"/>
</dbReference>
<dbReference type="InterPro" id="IPR036055">
    <property type="entry name" value="LDL_receptor-like_sf"/>
</dbReference>
<dbReference type="PROSITE" id="PS00022">
    <property type="entry name" value="EGF_1"/>
    <property type="match status" value="1"/>
</dbReference>
<dbReference type="OrthoDB" id="6512940at2759"/>
<organism evidence="8">
    <name type="scientific">Rhipicephalus microplus</name>
    <name type="common">Cattle tick</name>
    <name type="synonym">Boophilus microplus</name>
    <dbReference type="NCBI Taxonomy" id="6941"/>
    <lineage>
        <taxon>Eukaryota</taxon>
        <taxon>Metazoa</taxon>
        <taxon>Ecdysozoa</taxon>
        <taxon>Arthropoda</taxon>
        <taxon>Chelicerata</taxon>
        <taxon>Arachnida</taxon>
        <taxon>Acari</taxon>
        <taxon>Parasitiformes</taxon>
        <taxon>Ixodida</taxon>
        <taxon>Ixodoidea</taxon>
        <taxon>Ixodidae</taxon>
        <taxon>Rhipicephalinae</taxon>
        <taxon>Rhipicephalus</taxon>
        <taxon>Boophilus</taxon>
    </lineage>
</organism>
<dbReference type="Pfam" id="PF00057">
    <property type="entry name" value="Ldl_recept_a"/>
    <property type="match status" value="2"/>
</dbReference>
<feature type="transmembrane region" description="Helical" evidence="5">
    <location>
        <begin position="588"/>
        <end position="611"/>
    </location>
</feature>
<dbReference type="PROSITE" id="PS50068">
    <property type="entry name" value="LDLRA_2"/>
    <property type="match status" value="2"/>
</dbReference>
<dbReference type="InterPro" id="IPR000742">
    <property type="entry name" value="EGF"/>
</dbReference>
<keyword evidence="8" id="KW-0675">Receptor</keyword>
<evidence type="ECO:0000256" key="1">
    <source>
        <dbReference type="ARBA" id="ARBA00023157"/>
    </source>
</evidence>
<feature type="disulfide bond" evidence="2">
    <location>
        <begin position="537"/>
        <end position="554"/>
    </location>
</feature>
<reference evidence="8" key="1">
    <citation type="submission" date="2019-09" db="EMBL/GenBank/DDBJ databases">
        <title>Organ-specific transcriptomic study of the physiology of the cattle tick, Rhipicephalus microplus.</title>
        <authorList>
            <person name="Tirloni L."/>
            <person name="Braz G."/>
            <person name="Gandara A.C.P."/>
            <person name="Sabadin G.A."/>
            <person name="da Silva R.M."/>
            <person name="Guizzo M.G."/>
            <person name="Machado J.A."/>
            <person name="Costa E.P."/>
            <person name="Gomes H.F."/>
            <person name="Moraes J."/>
            <person name="Mota M.B.S."/>
            <person name="Mesquita R.D."/>
            <person name="Alvarenga P.H."/>
            <person name="Alves F."/>
            <person name="Seixas A."/>
            <person name="da Fonseca R.N."/>
            <person name="Fogaca A."/>
            <person name="Logullo C."/>
            <person name="Tanaka A."/>
            <person name="Daffre S."/>
            <person name="Termignoni C."/>
            <person name="Vaz I.S.Jr."/>
            <person name="Oliveira P.L."/>
            <person name="Ribeiro J.M."/>
        </authorList>
    </citation>
    <scope>NUCLEOTIDE SEQUENCE</scope>
    <source>
        <strain evidence="8">Porto Alegre</strain>
    </source>
</reference>
<evidence type="ECO:0000259" key="6">
    <source>
        <dbReference type="PROSITE" id="PS50026"/>
    </source>
</evidence>